<dbReference type="Proteomes" id="UP000001962">
    <property type="component" value="Chromosome"/>
</dbReference>
<dbReference type="NCBIfam" id="TIGR01140">
    <property type="entry name" value="L_thr_O3P_dcar"/>
    <property type="match status" value="1"/>
</dbReference>
<dbReference type="EC" id="4.1.1.81" evidence="4"/>
<dbReference type="GO" id="GO:0008483">
    <property type="term" value="F:transaminase activity"/>
    <property type="evidence" value="ECO:0007669"/>
    <property type="project" value="UniProtKB-KW"/>
</dbReference>
<reference evidence="13" key="1">
    <citation type="submission" date="2006-08" db="EMBL/GenBank/DDBJ databases">
        <title>Complete sequence of Alkalilimnicola ehrilichei MLHE-1.</title>
        <authorList>
            <person name="Copeland A."/>
            <person name="Lucas S."/>
            <person name="Lapidus A."/>
            <person name="Barry K."/>
            <person name="Detter J.C."/>
            <person name="Glavina del Rio T."/>
            <person name="Hammon N."/>
            <person name="Israni S."/>
            <person name="Dalin E."/>
            <person name="Tice H."/>
            <person name="Pitluck S."/>
            <person name="Sims D."/>
            <person name="Brettin T."/>
            <person name="Bruce D."/>
            <person name="Han C."/>
            <person name="Tapia R."/>
            <person name="Gilna P."/>
            <person name="Schmutz J."/>
            <person name="Larimer F."/>
            <person name="Land M."/>
            <person name="Hauser L."/>
            <person name="Kyrpides N."/>
            <person name="Mikhailova N."/>
            <person name="Oremland R.S."/>
            <person name="Hoeft S.E."/>
            <person name="Switzer-Blum J."/>
            <person name="Kulp T."/>
            <person name="King G."/>
            <person name="Tabita R."/>
            <person name="Witte B."/>
            <person name="Santini J.M."/>
            <person name="Basu P."/>
            <person name="Hollibaugh J.T."/>
            <person name="Xie G."/>
            <person name="Stolz J.F."/>
            <person name="Richardson P."/>
        </authorList>
    </citation>
    <scope>NUCLEOTIDE SEQUENCE [LARGE SCALE GENOMIC DNA]</scope>
    <source>
        <strain evidence="13">ATCC BAA-1101 / DSM 17681 / MLHE-1</strain>
    </source>
</reference>
<dbReference type="InterPro" id="IPR015424">
    <property type="entry name" value="PyrdxlP-dep_Trfase"/>
</dbReference>
<evidence type="ECO:0000256" key="8">
    <source>
        <dbReference type="ARBA" id="ARBA00029996"/>
    </source>
</evidence>
<dbReference type="Pfam" id="PF00155">
    <property type="entry name" value="Aminotran_1_2"/>
    <property type="match status" value="1"/>
</dbReference>
<dbReference type="Gene3D" id="3.40.640.10">
    <property type="entry name" value="Type I PLP-dependent aspartate aminotransferase-like (Major domain)"/>
    <property type="match status" value="1"/>
</dbReference>
<accession>Q0A4S8</accession>
<gene>
    <name evidence="12" type="ordered locus">Mlg_2819</name>
</gene>
<evidence type="ECO:0000256" key="2">
    <source>
        <dbReference type="ARBA" id="ARBA00003444"/>
    </source>
</evidence>
<dbReference type="InterPro" id="IPR015421">
    <property type="entry name" value="PyrdxlP-dep_Trfase_major"/>
</dbReference>
<dbReference type="eggNOG" id="COG0079">
    <property type="taxonomic scope" value="Bacteria"/>
</dbReference>
<feature type="region of interest" description="Disordered" evidence="10">
    <location>
        <begin position="328"/>
        <end position="348"/>
    </location>
</feature>
<dbReference type="Gene3D" id="3.90.1150.10">
    <property type="entry name" value="Aspartate Aminotransferase, domain 1"/>
    <property type="match status" value="1"/>
</dbReference>
<evidence type="ECO:0000256" key="5">
    <source>
        <dbReference type="ARBA" id="ARBA00022573"/>
    </source>
</evidence>
<feature type="domain" description="Aminotransferase class I/classII large" evidence="11">
    <location>
        <begin position="71"/>
        <end position="312"/>
    </location>
</feature>
<protein>
    <recommendedName>
        <fullName evidence="4">threonine-phosphate decarboxylase</fullName>
        <ecNumber evidence="4">4.1.1.81</ecNumber>
    </recommendedName>
    <alternativeName>
        <fullName evidence="8">L-threonine-O-3-phosphate decarboxylase</fullName>
    </alternativeName>
</protein>
<proteinExistence type="predicted"/>
<evidence type="ECO:0000313" key="12">
    <source>
        <dbReference type="EMBL" id="ABI58159.1"/>
    </source>
</evidence>
<keyword evidence="5" id="KW-0169">Cobalamin biosynthesis</keyword>
<dbReference type="UniPathway" id="UPA00148"/>
<dbReference type="InterPro" id="IPR015422">
    <property type="entry name" value="PyrdxlP-dep_Trfase_small"/>
</dbReference>
<dbReference type="CDD" id="cd00609">
    <property type="entry name" value="AAT_like"/>
    <property type="match status" value="1"/>
</dbReference>
<keyword evidence="6" id="KW-0663">Pyridoxal phosphate</keyword>
<keyword evidence="7" id="KW-0456">Lyase</keyword>
<evidence type="ECO:0000259" key="11">
    <source>
        <dbReference type="Pfam" id="PF00155"/>
    </source>
</evidence>
<dbReference type="InterPro" id="IPR005860">
    <property type="entry name" value="CobD"/>
</dbReference>
<dbReference type="InterPro" id="IPR004838">
    <property type="entry name" value="NHTrfase_class1_PyrdxlP-BS"/>
</dbReference>
<dbReference type="EMBL" id="CP000453">
    <property type="protein sequence ID" value="ABI58159.1"/>
    <property type="molecule type" value="Genomic_DNA"/>
</dbReference>
<dbReference type="SUPFAM" id="SSF53383">
    <property type="entry name" value="PLP-dependent transferases"/>
    <property type="match status" value="1"/>
</dbReference>
<dbReference type="GO" id="GO:0048472">
    <property type="term" value="F:threonine-phosphate decarboxylase activity"/>
    <property type="evidence" value="ECO:0007669"/>
    <property type="project" value="UniProtKB-EC"/>
</dbReference>
<comment type="catalytic activity">
    <reaction evidence="9">
        <text>O-phospho-L-threonine + H(+) = (R)-1-aminopropan-2-yl phosphate + CO2</text>
        <dbReference type="Rhea" id="RHEA:11492"/>
        <dbReference type="ChEBI" id="CHEBI:15378"/>
        <dbReference type="ChEBI" id="CHEBI:16526"/>
        <dbReference type="ChEBI" id="CHEBI:58563"/>
        <dbReference type="ChEBI" id="CHEBI:58675"/>
        <dbReference type="EC" id="4.1.1.81"/>
    </reaction>
</comment>
<dbReference type="AlphaFoldDB" id="Q0A4S8"/>
<evidence type="ECO:0000256" key="7">
    <source>
        <dbReference type="ARBA" id="ARBA00023239"/>
    </source>
</evidence>
<keyword evidence="13" id="KW-1185">Reference proteome</keyword>
<evidence type="ECO:0000256" key="10">
    <source>
        <dbReference type="SAM" id="MobiDB-lite"/>
    </source>
</evidence>
<comment type="pathway">
    <text evidence="3">Cofactor biosynthesis; adenosylcobalamin biosynthesis.</text>
</comment>
<dbReference type="PANTHER" id="PTHR42885">
    <property type="entry name" value="HISTIDINOL-PHOSPHATE AMINOTRANSFERASE-RELATED"/>
    <property type="match status" value="1"/>
</dbReference>
<dbReference type="KEGG" id="aeh:Mlg_2819"/>
<evidence type="ECO:0000256" key="3">
    <source>
        <dbReference type="ARBA" id="ARBA00004953"/>
    </source>
</evidence>
<dbReference type="HOGENOM" id="CLU_017584_3_4_6"/>
<dbReference type="PANTHER" id="PTHR42885:SF1">
    <property type="entry name" value="THREONINE-PHOSPHATE DECARBOXYLASE"/>
    <property type="match status" value="1"/>
</dbReference>
<sequence length="348" mass="37234">MAPDHGGGLRAAASAWGRPPADWLDLSTGISPWSWPVPAIPTPVWQRLPEPDGLPDIARTWAGAPEQAGCLPVPGTQAVIQRLPHCLPPSRVGVPHPGYAEHAHCWRQAGHHVIPLPHDSVAPPLETLDVLVWINPNNPTGRRTPAGRLAAWHRQLAARSGLLVVDEAFIDTEPVASLATLTGSEGLLVLRSLGKFFGLAGLRAGLVFGPRALCARLDAELGPWAVSHPARWVMARALADRPWQVAQRYRLAGAAQRLADCLAHHGLPPAGGTGLFQYCPHPRAATLHGALAARGILTRHFAEPSALRFGLPGQSHDWRRLEAALRAASPDREGGEPLHHVDGPRGDC</sequence>
<keyword evidence="12" id="KW-0808">Transferase</keyword>
<organism evidence="12 13">
    <name type="scientific">Alkalilimnicola ehrlichii (strain ATCC BAA-1101 / DSM 17681 / MLHE-1)</name>
    <dbReference type="NCBI Taxonomy" id="187272"/>
    <lineage>
        <taxon>Bacteria</taxon>
        <taxon>Pseudomonadati</taxon>
        <taxon>Pseudomonadota</taxon>
        <taxon>Gammaproteobacteria</taxon>
        <taxon>Chromatiales</taxon>
        <taxon>Ectothiorhodospiraceae</taxon>
        <taxon>Alkalilimnicola</taxon>
    </lineage>
</organism>
<dbReference type="PROSITE" id="PS00105">
    <property type="entry name" value="AA_TRANSFER_CLASS_1"/>
    <property type="match status" value="1"/>
</dbReference>
<dbReference type="InterPro" id="IPR004839">
    <property type="entry name" value="Aminotransferase_I/II_large"/>
</dbReference>
<name>Q0A4S8_ALKEH</name>
<comment type="function">
    <text evidence="2">Decarboxylates L-threonine-O-3-phosphate to yield (R)-1-amino-2-propanol O-2-phosphate, the precursor for the linkage between the nucleotide loop and the corrin ring in cobalamin.</text>
</comment>
<dbReference type="RefSeq" id="WP_011630552.1">
    <property type="nucleotide sequence ID" value="NC_008340.1"/>
</dbReference>
<dbReference type="GO" id="GO:0030170">
    <property type="term" value="F:pyridoxal phosphate binding"/>
    <property type="evidence" value="ECO:0007669"/>
    <property type="project" value="InterPro"/>
</dbReference>
<comment type="cofactor">
    <cofactor evidence="1">
        <name>pyridoxal 5'-phosphate</name>
        <dbReference type="ChEBI" id="CHEBI:597326"/>
    </cofactor>
</comment>
<evidence type="ECO:0000256" key="9">
    <source>
        <dbReference type="ARBA" id="ARBA00048531"/>
    </source>
</evidence>
<keyword evidence="12" id="KW-0032">Aminotransferase</keyword>
<evidence type="ECO:0000313" key="13">
    <source>
        <dbReference type="Proteomes" id="UP000001962"/>
    </source>
</evidence>
<evidence type="ECO:0000256" key="1">
    <source>
        <dbReference type="ARBA" id="ARBA00001933"/>
    </source>
</evidence>
<dbReference type="GO" id="GO:0009236">
    <property type="term" value="P:cobalamin biosynthetic process"/>
    <property type="evidence" value="ECO:0007669"/>
    <property type="project" value="UniProtKB-UniPathway"/>
</dbReference>
<dbReference type="OrthoDB" id="9799304at2"/>
<evidence type="ECO:0000256" key="6">
    <source>
        <dbReference type="ARBA" id="ARBA00022898"/>
    </source>
</evidence>
<evidence type="ECO:0000256" key="4">
    <source>
        <dbReference type="ARBA" id="ARBA00012285"/>
    </source>
</evidence>